<dbReference type="eggNOG" id="COG2334">
    <property type="taxonomic scope" value="Bacteria"/>
</dbReference>
<dbReference type="Pfam" id="PF01636">
    <property type="entry name" value="APH"/>
    <property type="match status" value="1"/>
</dbReference>
<dbReference type="EMBL" id="AP012319">
    <property type="protein sequence ID" value="BAL88260.1"/>
    <property type="molecule type" value="Genomic_DNA"/>
</dbReference>
<dbReference type="SUPFAM" id="SSF56112">
    <property type="entry name" value="Protein kinase-like (PK-like)"/>
    <property type="match status" value="1"/>
</dbReference>
<dbReference type="Proteomes" id="UP000007882">
    <property type="component" value="Chromosome"/>
</dbReference>
<name>I0H5H3_ACTM4</name>
<accession>I0H5H3</accession>
<proteinExistence type="predicted"/>
<evidence type="ECO:0000313" key="2">
    <source>
        <dbReference type="EMBL" id="BAL88260.1"/>
    </source>
</evidence>
<dbReference type="PATRIC" id="fig|512565.3.peg.3040"/>
<evidence type="ECO:0000259" key="1">
    <source>
        <dbReference type="Pfam" id="PF01636"/>
    </source>
</evidence>
<organism evidence="2 3">
    <name type="scientific">Actinoplanes missouriensis (strain ATCC 14538 / DSM 43046 / CBS 188.64 / JCM 3121 / NBRC 102363 / NCIMB 12654 / NRRL B-3342 / UNCC 431)</name>
    <dbReference type="NCBI Taxonomy" id="512565"/>
    <lineage>
        <taxon>Bacteria</taxon>
        <taxon>Bacillati</taxon>
        <taxon>Actinomycetota</taxon>
        <taxon>Actinomycetes</taxon>
        <taxon>Micromonosporales</taxon>
        <taxon>Micromonosporaceae</taxon>
        <taxon>Actinoplanes</taxon>
    </lineage>
</organism>
<dbReference type="InterPro" id="IPR002575">
    <property type="entry name" value="Aminoglycoside_PTrfase"/>
</dbReference>
<dbReference type="KEGG" id="ams:AMIS_30400"/>
<dbReference type="STRING" id="512565.AMIS_30400"/>
<feature type="domain" description="Aminoglycoside phosphotransferase" evidence="1">
    <location>
        <begin position="109"/>
        <end position="168"/>
    </location>
</feature>
<keyword evidence="3" id="KW-1185">Reference proteome</keyword>
<dbReference type="AlphaFoldDB" id="I0H5H3"/>
<evidence type="ECO:0000313" key="3">
    <source>
        <dbReference type="Proteomes" id="UP000007882"/>
    </source>
</evidence>
<dbReference type="InterPro" id="IPR011009">
    <property type="entry name" value="Kinase-like_dom_sf"/>
</dbReference>
<gene>
    <name evidence="2" type="ordered locus">AMIS_30400</name>
</gene>
<keyword evidence="2" id="KW-0808">Transferase</keyword>
<protein>
    <submittedName>
        <fullName evidence="2">Putative phosphotransferase</fullName>
    </submittedName>
</protein>
<reference evidence="2 3" key="1">
    <citation type="submission" date="2012-02" db="EMBL/GenBank/DDBJ databases">
        <title>Complete genome sequence of Actinoplanes missouriensis 431 (= NBRC 102363).</title>
        <authorList>
            <person name="Ohnishi Y."/>
            <person name="Ishikawa J."/>
            <person name="Sekine M."/>
            <person name="Hosoyama A."/>
            <person name="Harada T."/>
            <person name="Narita H."/>
            <person name="Hata T."/>
            <person name="Konno Y."/>
            <person name="Tutikane K."/>
            <person name="Fujita N."/>
            <person name="Horinouchi S."/>
            <person name="Hayakawa M."/>
        </authorList>
    </citation>
    <scope>NUCLEOTIDE SEQUENCE [LARGE SCALE GENOMIC DNA]</scope>
    <source>
        <strain evidence="3">ATCC 14538 / DSM 43046 / CBS 188.64 / JCM 3121 / NBRC 102363 / NCIMB 12654 / NRRL B-3342 / UNCC 431</strain>
    </source>
</reference>
<dbReference type="Gene3D" id="3.90.1200.10">
    <property type="match status" value="1"/>
</dbReference>
<dbReference type="HOGENOM" id="CLU_066396_1_0_11"/>
<sequence>MNPVGSPERLGAWGSGTHAADAVLLDGVVRKTAGPWTPAVLALLRHLEQSGFPGAPRVVGDGYGFVPGESPHPHAWPDEEVGGVGALLRGVHDATAAFTPPADAVWQSSWLRDLGGDDIVIGHGDPGPWNIVGEAGRPDAFIDWEFAGPVDRLWELAATVWLNAQLVDDDVAEMQGLPGPLTRARHARAIADGYGLPRAARDELVDRLTDVAIHNARHEAVAEGVTIDSTAAVTDTGYPILWAVTWRARSASWIARNRPMIRRVMLE</sequence>
<dbReference type="GO" id="GO:0016740">
    <property type="term" value="F:transferase activity"/>
    <property type="evidence" value="ECO:0007669"/>
    <property type="project" value="UniProtKB-KW"/>
</dbReference>